<dbReference type="PANTHER" id="PTHR43080:SF2">
    <property type="entry name" value="CBS DOMAIN-CONTAINING PROTEIN"/>
    <property type="match status" value="1"/>
</dbReference>
<dbReference type="CDD" id="cd04584">
    <property type="entry name" value="CBS_pair_AcuB_like"/>
    <property type="match status" value="1"/>
</dbReference>
<feature type="domain" description="CBS" evidence="3">
    <location>
        <begin position="7"/>
        <end position="65"/>
    </location>
</feature>
<feature type="domain" description="ACT" evidence="4">
    <location>
        <begin position="143"/>
        <end position="220"/>
    </location>
</feature>
<evidence type="ECO:0000256" key="1">
    <source>
        <dbReference type="ARBA" id="ARBA00023122"/>
    </source>
</evidence>
<evidence type="ECO:0000259" key="4">
    <source>
        <dbReference type="PROSITE" id="PS51671"/>
    </source>
</evidence>
<dbReference type="Proteomes" id="UP000262325">
    <property type="component" value="Unassembled WGS sequence"/>
</dbReference>
<dbReference type="InterPro" id="IPR051257">
    <property type="entry name" value="Diverse_CBS-Domain"/>
</dbReference>
<evidence type="ECO:0000256" key="2">
    <source>
        <dbReference type="PROSITE-ProRule" id="PRU00703"/>
    </source>
</evidence>
<dbReference type="InterPro" id="IPR045865">
    <property type="entry name" value="ACT-like_dom_sf"/>
</dbReference>
<dbReference type="PROSITE" id="PS51371">
    <property type="entry name" value="CBS"/>
    <property type="match status" value="2"/>
</dbReference>
<feature type="domain" description="CBS" evidence="3">
    <location>
        <begin position="81"/>
        <end position="137"/>
    </location>
</feature>
<evidence type="ECO:0000313" key="5">
    <source>
        <dbReference type="EMBL" id="HCW92232.1"/>
    </source>
</evidence>
<evidence type="ECO:0000313" key="6">
    <source>
        <dbReference type="Proteomes" id="UP000262325"/>
    </source>
</evidence>
<dbReference type="PANTHER" id="PTHR43080">
    <property type="entry name" value="CBS DOMAIN-CONTAINING PROTEIN CBSX3, MITOCHONDRIAL"/>
    <property type="match status" value="1"/>
</dbReference>
<dbReference type="AlphaFoldDB" id="A0A3D5QAP1"/>
<comment type="caution">
    <text evidence="5">The sequence shown here is derived from an EMBL/GenBank/DDBJ whole genome shotgun (WGS) entry which is preliminary data.</text>
</comment>
<dbReference type="InterPro" id="IPR002912">
    <property type="entry name" value="ACT_dom"/>
</dbReference>
<dbReference type="RefSeq" id="WP_273265439.1">
    <property type="nucleotide sequence ID" value="NZ_JAAZVV010000022.1"/>
</dbReference>
<organism evidence="5 6">
    <name type="scientific">Flexistipes sinusarabici</name>
    <dbReference type="NCBI Taxonomy" id="2352"/>
    <lineage>
        <taxon>Bacteria</taxon>
        <taxon>Pseudomonadati</taxon>
        <taxon>Deferribacterota</taxon>
        <taxon>Deferribacteres</taxon>
        <taxon>Deferribacterales</taxon>
        <taxon>Flexistipitaceae</taxon>
        <taxon>Flexistipes</taxon>
    </lineage>
</organism>
<dbReference type="PROSITE" id="PS51671">
    <property type="entry name" value="ACT"/>
    <property type="match status" value="1"/>
</dbReference>
<name>A0A3D5QAP1_FLESI</name>
<evidence type="ECO:0000259" key="3">
    <source>
        <dbReference type="PROSITE" id="PS51371"/>
    </source>
</evidence>
<dbReference type="Pfam" id="PF00571">
    <property type="entry name" value="CBS"/>
    <property type="match status" value="2"/>
</dbReference>
<dbReference type="SMART" id="SM00116">
    <property type="entry name" value="CBS"/>
    <property type="match status" value="2"/>
</dbReference>
<sequence length="225" mass="25119">MFVKDWMQTNLITVNEDDTILDAVHLMRENRIRRLPVLKKGKLTGIITEKDIKEFSPSKASSLDIYEMHNILAKSVVKDAMTSDVISVSPENPIERAALILRDKRFGGLPVVDNDGELCGIITSVDVFDVFVEAMGMRKAGARITIFVEDQPGAIAEIAKTIKKHNLNIISLATFYFKNKPEGFRDIVIRLSGNENEIQSASDELHENGFEVTSLLFLDAANIVK</sequence>
<dbReference type="SUPFAM" id="SSF55021">
    <property type="entry name" value="ACT-like"/>
    <property type="match status" value="1"/>
</dbReference>
<reference evidence="5 6" key="1">
    <citation type="journal article" date="2018" name="Nat. Biotechnol.">
        <title>A standardized bacterial taxonomy based on genome phylogeny substantially revises the tree of life.</title>
        <authorList>
            <person name="Parks D.H."/>
            <person name="Chuvochina M."/>
            <person name="Waite D.W."/>
            <person name="Rinke C."/>
            <person name="Skarshewski A."/>
            <person name="Chaumeil P.A."/>
            <person name="Hugenholtz P."/>
        </authorList>
    </citation>
    <scope>NUCLEOTIDE SEQUENCE [LARGE SCALE GENOMIC DNA]</scope>
    <source>
        <strain evidence="5">UBA8672</strain>
    </source>
</reference>
<dbReference type="EMBL" id="DPPF01000019">
    <property type="protein sequence ID" value="HCW92232.1"/>
    <property type="molecule type" value="Genomic_DNA"/>
</dbReference>
<evidence type="ECO:0008006" key="7">
    <source>
        <dbReference type="Google" id="ProtNLM"/>
    </source>
</evidence>
<protein>
    <recommendedName>
        <fullName evidence="7">CBS domain-containing protein</fullName>
    </recommendedName>
</protein>
<dbReference type="InterPro" id="IPR000644">
    <property type="entry name" value="CBS_dom"/>
</dbReference>
<dbReference type="SUPFAM" id="SSF54631">
    <property type="entry name" value="CBS-domain pair"/>
    <property type="match status" value="1"/>
</dbReference>
<dbReference type="Gene3D" id="3.30.70.260">
    <property type="match status" value="1"/>
</dbReference>
<proteinExistence type="predicted"/>
<gene>
    <name evidence="5" type="ORF">DHM44_00955</name>
</gene>
<dbReference type="Gene3D" id="3.10.580.10">
    <property type="entry name" value="CBS-domain"/>
    <property type="match status" value="1"/>
</dbReference>
<keyword evidence="1 2" id="KW-0129">CBS domain</keyword>
<dbReference type="InterPro" id="IPR046342">
    <property type="entry name" value="CBS_dom_sf"/>
</dbReference>
<dbReference type="Pfam" id="PF22190">
    <property type="entry name" value="TTHA0829-like_ACT"/>
    <property type="match status" value="1"/>
</dbReference>
<accession>A0A3D5QAP1</accession>